<protein>
    <recommendedName>
        <fullName evidence="1">RNase H type-1 domain-containing protein</fullName>
    </recommendedName>
</protein>
<reference evidence="2" key="1">
    <citation type="journal article" date="2018" name="Nat. Plants">
        <title>Whole-genome landscape of Medicago truncatula symbiotic genes.</title>
        <authorList>
            <person name="Pecrix Y."/>
            <person name="Gamas P."/>
            <person name="Carrere S."/>
        </authorList>
    </citation>
    <scope>NUCLEOTIDE SEQUENCE</scope>
    <source>
        <tissue evidence="2">Leaves</tissue>
    </source>
</reference>
<dbReference type="InterPro" id="IPR002156">
    <property type="entry name" value="RNaseH_domain"/>
</dbReference>
<dbReference type="GO" id="GO:0003676">
    <property type="term" value="F:nucleic acid binding"/>
    <property type="evidence" value="ECO:0007669"/>
    <property type="project" value="InterPro"/>
</dbReference>
<dbReference type="EMBL" id="PSQE01000001">
    <property type="protein sequence ID" value="RHN81892.1"/>
    <property type="molecule type" value="Genomic_DNA"/>
</dbReference>
<dbReference type="Pfam" id="PF13456">
    <property type="entry name" value="RVT_3"/>
    <property type="match status" value="1"/>
</dbReference>
<organism evidence="2">
    <name type="scientific">Medicago truncatula</name>
    <name type="common">Barrel medic</name>
    <name type="synonym">Medicago tribuloides</name>
    <dbReference type="NCBI Taxonomy" id="3880"/>
    <lineage>
        <taxon>Eukaryota</taxon>
        <taxon>Viridiplantae</taxon>
        <taxon>Streptophyta</taxon>
        <taxon>Embryophyta</taxon>
        <taxon>Tracheophyta</taxon>
        <taxon>Spermatophyta</taxon>
        <taxon>Magnoliopsida</taxon>
        <taxon>eudicotyledons</taxon>
        <taxon>Gunneridae</taxon>
        <taxon>Pentapetalae</taxon>
        <taxon>rosids</taxon>
        <taxon>fabids</taxon>
        <taxon>Fabales</taxon>
        <taxon>Fabaceae</taxon>
        <taxon>Papilionoideae</taxon>
        <taxon>50 kb inversion clade</taxon>
        <taxon>NPAAA clade</taxon>
        <taxon>Hologalegina</taxon>
        <taxon>IRL clade</taxon>
        <taxon>Trifolieae</taxon>
        <taxon>Medicago</taxon>
    </lineage>
</organism>
<proteinExistence type="predicted"/>
<gene>
    <name evidence="2" type="ORF">MtrunA17_Chr1g0203991</name>
</gene>
<dbReference type="Proteomes" id="UP000265566">
    <property type="component" value="Chromosome 1"/>
</dbReference>
<sequence length="114" mass="13141">MCVLFQWGEALGLFYSHEWMGYMGFDNINFSLDSKTDTDAFNGHRVNIIEFAQVLSTCRRLFNTKFTNSKVEFTRRQVNEEAHHLAGVAALLASPIIYTNVLRYIEQIIGNEMI</sequence>
<evidence type="ECO:0000259" key="1">
    <source>
        <dbReference type="Pfam" id="PF13456"/>
    </source>
</evidence>
<evidence type="ECO:0000313" key="2">
    <source>
        <dbReference type="EMBL" id="RHN81892.1"/>
    </source>
</evidence>
<feature type="domain" description="RNase H type-1" evidence="1">
    <location>
        <begin position="23"/>
        <end position="86"/>
    </location>
</feature>
<comment type="caution">
    <text evidence="2">The sequence shown here is derived from an EMBL/GenBank/DDBJ whole genome shotgun (WGS) entry which is preliminary data.</text>
</comment>
<name>A0A396JWF8_MEDTR</name>
<dbReference type="AlphaFoldDB" id="A0A396JWF8"/>
<dbReference type="GO" id="GO:0004523">
    <property type="term" value="F:RNA-DNA hybrid ribonuclease activity"/>
    <property type="evidence" value="ECO:0007669"/>
    <property type="project" value="InterPro"/>
</dbReference>
<accession>A0A396JWF8</accession>
<dbReference type="Gramene" id="rna5988">
    <property type="protein sequence ID" value="RHN81892.1"/>
    <property type="gene ID" value="gene5988"/>
</dbReference>